<evidence type="ECO:0000313" key="4">
    <source>
        <dbReference type="Proteomes" id="UP000652567"/>
    </source>
</evidence>
<evidence type="ECO:0000259" key="2">
    <source>
        <dbReference type="SMART" id="SM00672"/>
    </source>
</evidence>
<keyword evidence="4" id="KW-1185">Reference proteome</keyword>
<dbReference type="GO" id="GO:0016740">
    <property type="term" value="F:transferase activity"/>
    <property type="evidence" value="ECO:0007669"/>
    <property type="project" value="UniProtKB-KW"/>
</dbReference>
<feature type="domain" description="Glycosyl transferase CAP10" evidence="2">
    <location>
        <begin position="139"/>
        <end position="339"/>
    </location>
</feature>
<dbReference type="Pfam" id="PF05686">
    <property type="entry name" value="Glyco_transf_90"/>
    <property type="match status" value="1"/>
</dbReference>
<accession>A0A928YUE7</accession>
<dbReference type="SMART" id="SM00672">
    <property type="entry name" value="CAP10"/>
    <property type="match status" value="1"/>
</dbReference>
<reference evidence="3" key="1">
    <citation type="submission" date="2018-07" db="EMBL/GenBank/DDBJ databases">
        <title>Genome assembly of strain Ka43.</title>
        <authorList>
            <person name="Kukolya J."/>
            <person name="Nagy I."/>
            <person name="Horvath B."/>
            <person name="Toth A."/>
        </authorList>
    </citation>
    <scope>NUCLEOTIDE SEQUENCE</scope>
    <source>
        <strain evidence="3">KB43</strain>
    </source>
</reference>
<protein>
    <submittedName>
        <fullName evidence="3">Lipopolysaccharide A protein</fullName>
    </submittedName>
</protein>
<name>A0A928YUE7_9GAMM</name>
<dbReference type="InterPro" id="IPR051091">
    <property type="entry name" value="O-Glucosyltr/Glycosyltrsf_90"/>
</dbReference>
<gene>
    <name evidence="3" type="ORF">C4F51_15565</name>
</gene>
<dbReference type="RefSeq" id="WP_193911294.1">
    <property type="nucleotide sequence ID" value="NZ_PRDL01000001.1"/>
</dbReference>
<dbReference type="Proteomes" id="UP000652567">
    <property type="component" value="Unassembled WGS sequence"/>
</dbReference>
<evidence type="ECO:0000313" key="3">
    <source>
        <dbReference type="EMBL" id="MBE8718601.1"/>
    </source>
</evidence>
<evidence type="ECO:0000256" key="1">
    <source>
        <dbReference type="ARBA" id="ARBA00022679"/>
    </source>
</evidence>
<dbReference type="InterPro" id="IPR006598">
    <property type="entry name" value="CAP10"/>
</dbReference>
<dbReference type="PANTHER" id="PTHR12203">
    <property type="entry name" value="KDEL LYS-ASP-GLU-LEU CONTAINING - RELATED"/>
    <property type="match status" value="1"/>
</dbReference>
<sequence>MSNVLYQGIAGSIKTPVYGGRGGYSMEAMDQFRKHLCKYRYYIGGNLTSVIPRSYWQKRLAFHLARLDAMTPEKRAAIIGRVNYYNKMTSSFAFPRAMNSECQLYISKKSTAYKMDLKNVLRFFPDDINCSYWFGDIVTIPDFPTFLKSRPITAGTENANSVLLKLNRVRHYYVVDDTLSFERKIPGLMWRGKSNQPERVEVLRRFYNNGLCNVGDTHAPGKSTDYVRPFLSIPQQLQYRYILSVEGNDVATNLKWIMASNSLCLMRKPKYETWFMEGQLIPDFHYALIKDDYSDVEEKVNFYNDNPGLALNIIRNANIWVEKFFKEQDELLVELLVMQKYLQLSGQVPVLESLK</sequence>
<proteinExistence type="predicted"/>
<organism evidence="3 4">
    <name type="scientific">Cellvibrio polysaccharolyticus</name>
    <dbReference type="NCBI Taxonomy" id="2082724"/>
    <lineage>
        <taxon>Bacteria</taxon>
        <taxon>Pseudomonadati</taxon>
        <taxon>Pseudomonadota</taxon>
        <taxon>Gammaproteobacteria</taxon>
        <taxon>Cellvibrionales</taxon>
        <taxon>Cellvibrionaceae</taxon>
        <taxon>Cellvibrio</taxon>
    </lineage>
</organism>
<dbReference type="AlphaFoldDB" id="A0A928YUE7"/>
<dbReference type="PANTHER" id="PTHR12203:SF35">
    <property type="entry name" value="PROTEIN O-GLUCOSYLTRANSFERASE 1"/>
    <property type="match status" value="1"/>
</dbReference>
<dbReference type="EMBL" id="PRDL01000001">
    <property type="protein sequence ID" value="MBE8718601.1"/>
    <property type="molecule type" value="Genomic_DNA"/>
</dbReference>
<keyword evidence="1" id="KW-0808">Transferase</keyword>
<comment type="caution">
    <text evidence="3">The sequence shown here is derived from an EMBL/GenBank/DDBJ whole genome shotgun (WGS) entry which is preliminary data.</text>
</comment>